<evidence type="ECO:0000256" key="2">
    <source>
        <dbReference type="ARBA" id="ARBA00010985"/>
    </source>
</evidence>
<proteinExistence type="inferred from homology"/>
<evidence type="ECO:0000313" key="6">
    <source>
        <dbReference type="EMBL" id="ANH09693.1"/>
    </source>
</evidence>
<accession>A0A173G089</accession>
<protein>
    <recommendedName>
        <fullName evidence="3">Uncharacterized protein ycf33</fullName>
    </recommendedName>
</protein>
<gene>
    <name evidence="6" type="primary">ycf33</name>
</gene>
<dbReference type="AlphaFoldDB" id="A0A173G089"/>
<feature type="transmembrane region" description="Helical" evidence="5">
    <location>
        <begin position="14"/>
        <end position="34"/>
    </location>
</feature>
<dbReference type="InterPro" id="IPR008470">
    <property type="entry name" value="Uncharacterised_Ycf33"/>
</dbReference>
<organism evidence="6">
    <name type="scientific">Gastroclonium compressum</name>
    <name type="common">Red alga</name>
    <name type="synonym">Coeloseira compressa</name>
    <dbReference type="NCBI Taxonomy" id="1852973"/>
    <lineage>
        <taxon>Eukaryota</taxon>
        <taxon>Rhodophyta</taxon>
        <taxon>Florideophyceae</taxon>
        <taxon>Rhodymeniophycidae</taxon>
        <taxon>Rhodymeniales</taxon>
        <taxon>Champiaceae</taxon>
        <taxon>Coeloseira</taxon>
    </lineage>
</organism>
<feature type="transmembrane region" description="Helical" evidence="5">
    <location>
        <begin position="41"/>
        <end position="62"/>
    </location>
</feature>
<dbReference type="Pfam" id="PF05421">
    <property type="entry name" value="DUF751"/>
    <property type="match status" value="1"/>
</dbReference>
<evidence type="ECO:0000256" key="3">
    <source>
        <dbReference type="ARBA" id="ARBA00021584"/>
    </source>
</evidence>
<dbReference type="EMBL" id="KU053957">
    <property type="protein sequence ID" value="ANH09693.1"/>
    <property type="molecule type" value="Genomic_DNA"/>
</dbReference>
<comment type="similarity">
    <text evidence="2">Belongs to the ycf33 family.</text>
</comment>
<keyword evidence="5" id="KW-0472">Membrane</keyword>
<keyword evidence="4 6" id="KW-0934">Plastid</keyword>
<keyword evidence="5" id="KW-0812">Transmembrane</keyword>
<sequence length="64" mass="7701">MKSFWKNLNRFPRFFISTIIGFFLTTFTPIIKLLKNKNKRYFLTILLLLIIAFLSKTIELMLDI</sequence>
<dbReference type="GeneID" id="27983265"/>
<evidence type="ECO:0000256" key="4">
    <source>
        <dbReference type="ARBA" id="ARBA00022640"/>
    </source>
</evidence>
<keyword evidence="5" id="KW-1133">Transmembrane helix</keyword>
<dbReference type="GO" id="GO:0009536">
    <property type="term" value="C:plastid"/>
    <property type="evidence" value="ECO:0007669"/>
    <property type="project" value="UniProtKB-SubCell"/>
</dbReference>
<name>A0A173G089_GASCM</name>
<geneLocation type="plastid" evidence="6"/>
<reference evidence="6" key="1">
    <citation type="submission" date="2015-11" db="EMBL/GenBank/DDBJ databases">
        <authorList>
            <person name="Zhang Y."/>
            <person name="Guo Z."/>
        </authorList>
    </citation>
    <scope>NUCLEOTIDE SEQUENCE</scope>
</reference>
<evidence type="ECO:0000256" key="1">
    <source>
        <dbReference type="ARBA" id="ARBA00004474"/>
    </source>
</evidence>
<reference evidence="6" key="2">
    <citation type="submission" date="2016-06" db="EMBL/GenBank/DDBJ databases">
        <title>Genomic and phylogenetic analysis of Gastroclonium compressum supports its reinstatement to Coeloseira (Champiaceae, Rhodophyta).</title>
        <authorList>
            <person name="Kilpatrick Z."/>
            <person name="Hughey J.R."/>
        </authorList>
    </citation>
    <scope>NUCLEOTIDE SEQUENCE</scope>
</reference>
<comment type="subcellular location">
    <subcellularLocation>
        <location evidence="1">Plastid</location>
    </subcellularLocation>
</comment>
<evidence type="ECO:0000256" key="5">
    <source>
        <dbReference type="SAM" id="Phobius"/>
    </source>
</evidence>
<dbReference type="RefSeq" id="YP_009257610.1">
    <property type="nucleotide sequence ID" value="NC_030338.1"/>
</dbReference>